<dbReference type="PROSITE" id="PS00798">
    <property type="entry name" value="ALDOKETO_REDUCTASE_1"/>
    <property type="match status" value="1"/>
</dbReference>
<dbReference type="Pfam" id="PF00248">
    <property type="entry name" value="Aldo_ket_red"/>
    <property type="match status" value="1"/>
</dbReference>
<evidence type="ECO:0000256" key="4">
    <source>
        <dbReference type="PIRSR" id="PIRSR000097-3"/>
    </source>
</evidence>
<dbReference type="InterPro" id="IPR020471">
    <property type="entry name" value="AKR"/>
</dbReference>
<evidence type="ECO:0000256" key="1">
    <source>
        <dbReference type="ARBA" id="ARBA00023002"/>
    </source>
</evidence>
<reference evidence="6" key="2">
    <citation type="submission" date="2023-02" db="EMBL/GenBank/DDBJ databases">
        <authorList>
            <consortium name="DOE Joint Genome Institute"/>
            <person name="Mondo S.J."/>
            <person name="Chang Y."/>
            <person name="Wang Y."/>
            <person name="Ahrendt S."/>
            <person name="Andreopoulos W."/>
            <person name="Barry K."/>
            <person name="Beard J."/>
            <person name="Benny G.L."/>
            <person name="Blankenship S."/>
            <person name="Bonito G."/>
            <person name="Cuomo C."/>
            <person name="Desiro A."/>
            <person name="Gervers K.A."/>
            <person name="Hundley H."/>
            <person name="Kuo A."/>
            <person name="LaButti K."/>
            <person name="Lang B.F."/>
            <person name="Lipzen A."/>
            <person name="O'Donnell K."/>
            <person name="Pangilinan J."/>
            <person name="Reynolds N."/>
            <person name="Sandor L."/>
            <person name="Smith M.W."/>
            <person name="Tsang A."/>
            <person name="Grigoriev I.V."/>
            <person name="Stajich J.E."/>
            <person name="Spatafora J.W."/>
        </authorList>
    </citation>
    <scope>NUCLEOTIDE SEQUENCE</scope>
    <source>
        <strain evidence="6">RSA 2281</strain>
    </source>
</reference>
<feature type="binding site" evidence="3">
    <location>
        <position position="113"/>
    </location>
    <ligand>
        <name>substrate</name>
    </ligand>
</feature>
<keyword evidence="7" id="KW-1185">Reference proteome</keyword>
<evidence type="ECO:0000313" key="7">
    <source>
        <dbReference type="Proteomes" id="UP001209540"/>
    </source>
</evidence>
<name>A0AAD5JU95_9FUNG</name>
<protein>
    <submittedName>
        <fullName evidence="6">NADP-dependent oxidoreductase domain-containing protein</fullName>
    </submittedName>
</protein>
<reference evidence="6" key="1">
    <citation type="journal article" date="2022" name="IScience">
        <title>Evolution of zygomycete secretomes and the origins of terrestrial fungal ecologies.</title>
        <authorList>
            <person name="Chang Y."/>
            <person name="Wang Y."/>
            <person name="Mondo S."/>
            <person name="Ahrendt S."/>
            <person name="Andreopoulos W."/>
            <person name="Barry K."/>
            <person name="Beard J."/>
            <person name="Benny G.L."/>
            <person name="Blankenship S."/>
            <person name="Bonito G."/>
            <person name="Cuomo C."/>
            <person name="Desiro A."/>
            <person name="Gervers K.A."/>
            <person name="Hundley H."/>
            <person name="Kuo A."/>
            <person name="LaButti K."/>
            <person name="Lang B.F."/>
            <person name="Lipzen A."/>
            <person name="O'Donnell K."/>
            <person name="Pangilinan J."/>
            <person name="Reynolds N."/>
            <person name="Sandor L."/>
            <person name="Smith M.E."/>
            <person name="Tsang A."/>
            <person name="Grigoriev I.V."/>
            <person name="Stajich J.E."/>
            <person name="Spatafora J.W."/>
        </authorList>
    </citation>
    <scope>NUCLEOTIDE SEQUENCE</scope>
    <source>
        <strain evidence="6">RSA 2281</strain>
    </source>
</reference>
<dbReference type="PRINTS" id="PR00069">
    <property type="entry name" value="ALDKETRDTASE"/>
</dbReference>
<dbReference type="Gene3D" id="3.20.20.100">
    <property type="entry name" value="NADP-dependent oxidoreductase domain"/>
    <property type="match status" value="1"/>
</dbReference>
<feature type="site" description="Lowers pKa of active site Tyr" evidence="4">
    <location>
        <position position="80"/>
    </location>
</feature>
<evidence type="ECO:0000259" key="5">
    <source>
        <dbReference type="Pfam" id="PF00248"/>
    </source>
</evidence>
<evidence type="ECO:0000256" key="2">
    <source>
        <dbReference type="PIRSR" id="PIRSR000097-1"/>
    </source>
</evidence>
<accession>A0AAD5JU95</accession>
<dbReference type="Proteomes" id="UP001209540">
    <property type="component" value="Unassembled WGS sequence"/>
</dbReference>
<dbReference type="GO" id="GO:0016616">
    <property type="term" value="F:oxidoreductase activity, acting on the CH-OH group of donors, NAD or NADP as acceptor"/>
    <property type="evidence" value="ECO:0007669"/>
    <property type="project" value="UniProtKB-ARBA"/>
</dbReference>
<dbReference type="SUPFAM" id="SSF51430">
    <property type="entry name" value="NAD(P)-linked oxidoreductase"/>
    <property type="match status" value="1"/>
</dbReference>
<feature type="active site" description="Proton donor" evidence="2">
    <location>
        <position position="51"/>
    </location>
</feature>
<dbReference type="CDD" id="cd19071">
    <property type="entry name" value="AKR_AKR1-5-like"/>
    <property type="match status" value="1"/>
</dbReference>
<evidence type="ECO:0000256" key="3">
    <source>
        <dbReference type="PIRSR" id="PIRSR000097-2"/>
    </source>
</evidence>
<dbReference type="PIRSF" id="PIRSF000097">
    <property type="entry name" value="AKR"/>
    <property type="match status" value="1"/>
</dbReference>
<dbReference type="FunFam" id="3.20.20.100:FF:000002">
    <property type="entry name" value="2,5-diketo-D-gluconic acid reductase A"/>
    <property type="match status" value="1"/>
</dbReference>
<evidence type="ECO:0000313" key="6">
    <source>
        <dbReference type="EMBL" id="KAI9254593.1"/>
    </source>
</evidence>
<dbReference type="AlphaFoldDB" id="A0AAD5JU95"/>
<proteinExistence type="predicted"/>
<gene>
    <name evidence="6" type="ORF">BDA99DRAFT_518797</name>
</gene>
<dbReference type="InterPro" id="IPR018170">
    <property type="entry name" value="Aldo/ket_reductase_CS"/>
</dbReference>
<comment type="caution">
    <text evidence="6">The sequence shown here is derived from an EMBL/GenBank/DDBJ whole genome shotgun (WGS) entry which is preliminary data.</text>
</comment>
<keyword evidence="1" id="KW-0560">Oxidoreductase</keyword>
<dbReference type="InterPro" id="IPR036812">
    <property type="entry name" value="NAD(P)_OxRdtase_dom_sf"/>
</dbReference>
<dbReference type="InterPro" id="IPR023210">
    <property type="entry name" value="NADP_OxRdtase_dom"/>
</dbReference>
<sequence length="309" mass="34280">MALNKVYKLNTGATIPAIGLGTWQAPAGEVETAIKTAIAAGYRHIDTAFGYNNEVEVGKAIREALAENGLERKDIFVTTKLWPTFFRPEKVAEGFQISYDRLDIEYIDLILLHWPVALSPEQGPVGIPRKADGTRDVETSVTPSITWAALEKLYESNKDKLKAIGVSNYSIPIFEDLLKTAKIVPAVNQVELHPYNPQQKLLDYCESKGIHVTAYSPLGSTNSTLLGDETISKIASAHDKTPAQIILSWGWSRSSILPKSVKIERVKANADLIELSAQEIQQINELHKTHGKRFITPDWGVPVFDEDFE</sequence>
<organism evidence="6 7">
    <name type="scientific">Phascolomyces articulosus</name>
    <dbReference type="NCBI Taxonomy" id="60185"/>
    <lineage>
        <taxon>Eukaryota</taxon>
        <taxon>Fungi</taxon>
        <taxon>Fungi incertae sedis</taxon>
        <taxon>Mucoromycota</taxon>
        <taxon>Mucoromycotina</taxon>
        <taxon>Mucoromycetes</taxon>
        <taxon>Mucorales</taxon>
        <taxon>Lichtheimiaceae</taxon>
        <taxon>Phascolomyces</taxon>
    </lineage>
</organism>
<dbReference type="EMBL" id="JAIXMP010000024">
    <property type="protein sequence ID" value="KAI9254593.1"/>
    <property type="molecule type" value="Genomic_DNA"/>
</dbReference>
<dbReference type="PANTHER" id="PTHR11732">
    <property type="entry name" value="ALDO/KETO REDUCTASE"/>
    <property type="match status" value="1"/>
</dbReference>
<feature type="domain" description="NADP-dependent oxidoreductase" evidence="5">
    <location>
        <begin position="18"/>
        <end position="286"/>
    </location>
</feature>